<organism evidence="1 2">
    <name type="scientific">Trifolium medium</name>
    <dbReference type="NCBI Taxonomy" id="97028"/>
    <lineage>
        <taxon>Eukaryota</taxon>
        <taxon>Viridiplantae</taxon>
        <taxon>Streptophyta</taxon>
        <taxon>Embryophyta</taxon>
        <taxon>Tracheophyta</taxon>
        <taxon>Spermatophyta</taxon>
        <taxon>Magnoliopsida</taxon>
        <taxon>eudicotyledons</taxon>
        <taxon>Gunneridae</taxon>
        <taxon>Pentapetalae</taxon>
        <taxon>rosids</taxon>
        <taxon>fabids</taxon>
        <taxon>Fabales</taxon>
        <taxon>Fabaceae</taxon>
        <taxon>Papilionoideae</taxon>
        <taxon>50 kb inversion clade</taxon>
        <taxon>NPAAA clade</taxon>
        <taxon>Hologalegina</taxon>
        <taxon>IRL clade</taxon>
        <taxon>Trifolieae</taxon>
        <taxon>Trifolium</taxon>
    </lineage>
</organism>
<sequence length="62" mass="7160">CNLTKEGSEIKEFQDLPTHRSRVRDLTVRNDKIWARRSLERNTAGGVFIIGEEHIPMLVVVK</sequence>
<dbReference type="EMBL" id="LXQA010119854">
    <property type="protein sequence ID" value="MCI20439.1"/>
    <property type="molecule type" value="Genomic_DNA"/>
</dbReference>
<name>A0A392Q9A1_9FABA</name>
<proteinExistence type="predicted"/>
<protein>
    <submittedName>
        <fullName evidence="1">Uncharacterized protein</fullName>
    </submittedName>
</protein>
<comment type="caution">
    <text evidence="1">The sequence shown here is derived from an EMBL/GenBank/DDBJ whole genome shotgun (WGS) entry which is preliminary data.</text>
</comment>
<evidence type="ECO:0000313" key="2">
    <source>
        <dbReference type="Proteomes" id="UP000265520"/>
    </source>
</evidence>
<dbReference type="Proteomes" id="UP000265520">
    <property type="component" value="Unassembled WGS sequence"/>
</dbReference>
<reference evidence="1 2" key="1">
    <citation type="journal article" date="2018" name="Front. Plant Sci.">
        <title>Red Clover (Trifolium pratense) and Zigzag Clover (T. medium) - A Picture of Genomic Similarities and Differences.</title>
        <authorList>
            <person name="Dluhosova J."/>
            <person name="Istvanek J."/>
            <person name="Nedelnik J."/>
            <person name="Repkova J."/>
        </authorList>
    </citation>
    <scope>NUCLEOTIDE SEQUENCE [LARGE SCALE GENOMIC DNA]</scope>
    <source>
        <strain evidence="2">cv. 10/8</strain>
        <tissue evidence="1">Leaf</tissue>
    </source>
</reference>
<evidence type="ECO:0000313" key="1">
    <source>
        <dbReference type="EMBL" id="MCI20439.1"/>
    </source>
</evidence>
<accession>A0A392Q9A1</accession>
<feature type="non-terminal residue" evidence="1">
    <location>
        <position position="1"/>
    </location>
</feature>
<dbReference type="AlphaFoldDB" id="A0A392Q9A1"/>
<keyword evidence="2" id="KW-1185">Reference proteome</keyword>